<dbReference type="GO" id="GO:0005524">
    <property type="term" value="F:ATP binding"/>
    <property type="evidence" value="ECO:0007669"/>
    <property type="project" value="UniProtKB-UniRule"/>
</dbReference>
<dbReference type="SUPFAM" id="SSF52540">
    <property type="entry name" value="P-loop containing nucleoside triphosphate hydrolases"/>
    <property type="match status" value="2"/>
</dbReference>
<evidence type="ECO:0000256" key="7">
    <source>
        <dbReference type="ARBA" id="ARBA00022840"/>
    </source>
</evidence>
<dbReference type="Gene3D" id="3.40.50.300">
    <property type="entry name" value="P-loop containing nucleotide triphosphate hydrolases"/>
    <property type="match status" value="2"/>
</dbReference>
<evidence type="ECO:0000313" key="12">
    <source>
        <dbReference type="EMBL" id="OUL58889.1"/>
    </source>
</evidence>
<dbReference type="InterPro" id="IPR011335">
    <property type="entry name" value="Restrct_endonuc-II-like"/>
</dbReference>
<keyword evidence="8 10" id="KW-0238">DNA-binding</keyword>
<dbReference type="Pfam" id="PF17946">
    <property type="entry name" value="RecC_C"/>
    <property type="match status" value="1"/>
</dbReference>
<accession>A0A244CUH3</accession>
<comment type="subunit">
    <text evidence="10">Heterotrimer of RecB, RecC and RecD. All subunits contribute to DNA-binding.</text>
</comment>
<protein>
    <recommendedName>
        <fullName evidence="10">RecBCD enzyme subunit RecC</fullName>
    </recommendedName>
    <alternativeName>
        <fullName evidence="10">Exonuclease V subunit RecC</fullName>
        <shortName evidence="10">ExoV subunit RecC</shortName>
    </alternativeName>
    <alternativeName>
        <fullName evidence="10">Helicase/nuclease RecBCD subunit RecC</fullName>
    </alternativeName>
</protein>
<evidence type="ECO:0000259" key="11">
    <source>
        <dbReference type="Pfam" id="PF17946"/>
    </source>
</evidence>
<dbReference type="Proteomes" id="UP000194841">
    <property type="component" value="Unassembled WGS sequence"/>
</dbReference>
<evidence type="ECO:0000256" key="1">
    <source>
        <dbReference type="ARBA" id="ARBA00022722"/>
    </source>
</evidence>
<sequence>MLHIIQSNRLEVLEQQLAQLLTDEPLNTVFEQEIILVQSPGMAQWLKVSFAEQHGVVAQIDFPLPSSFTWRLYQQLLPQVPAESAFNKSNLTWKLFALLPTCLDDPLFSPLQRYLANDNAQQKLFSLCEKIADVYDQYLMYRPHWLAIWQEGTDELSDVSISHAPWQPSLWRKLVQYTQELGQSHYHRANMHDALLEALANAPRSALPERISIFGISALPNAQLAVFNALAQRIPVYLYFFNPSEHYWGDIVDEKTLAKIQVKYAKKPNITAQDQQYYFVGNPLLSSWGKLGRDYFEQLMQQDAQWHDLFIEPTSRHLLGAIQQEIYQLAFKGESLADDPSWYICDEGKIAVAEHDSSVRFADCHTPLREVEVLHDHLLDLFSADATLTPKDIIVMMPDVGAYSPYIEAVFGSATQERYIPYALADLAIAQEKPVLTSFLQLVGLPFSRFGVSEILDLLQVNTIAEKFAINASELDQIRYWLEQVGVKWALDADHKGELDQPQFSLNTWRHGLQRLLLGVVQRNEDCDFQGIYPADQVEGMAAGLLGQLVQFISALADFKQRLTPDATLGEKADILQQLLTAFYDQNSEQSWDLLQLDSVIADLAKHDANNDYKGLVSQRVIVTLIQQGLNQSGVGQRFLVGQVNFCTLMPMRSVPFKVVCMLGLNDADYPRSVQPMGFDLLPHSLRQKGDRSRKLDDRYLFLEALLSVREHLYISYIGRSCFDNSERVPSVLVSELLEYLTRSFYQPQMAGKPSFPANLITQHHLQPFNPAYYSQQPQSYNPTWQIKAYEPQPCAPEIIMPISDDIELTAFVRSLCQVQESFYRNTLGVKIAQFDEINKDEEPFSLNHLQRYFYLDEMLEAALHDKPLNSEQILQRGDLPLSHVGALTYDQMQTRISNMITSLRAHQVTQFDEPIEVNVQLGACRLQGWLSQIVNRKQVFYRSATIKAKDKIKAYLYHLVASASEAVTQTWVIGLDSECVFDTIDANEAMHALQQWLALYRESLQRPIPFFPVASLLYAQEQDFGKAMSKFSGGQYIGAGEAENPYVALDFSDLSPHQDAFIYWSDTLLKPLVDKIEETKHASS</sequence>
<dbReference type="InterPro" id="IPR013986">
    <property type="entry name" value="DExx_box_DNA_helicase_dom_sf"/>
</dbReference>
<dbReference type="InterPro" id="IPR027417">
    <property type="entry name" value="P-loop_NTPase"/>
</dbReference>
<feature type="domain" description="RecC C-terminal" evidence="11">
    <location>
        <begin position="805"/>
        <end position="1023"/>
    </location>
</feature>
<evidence type="ECO:0000256" key="5">
    <source>
        <dbReference type="ARBA" id="ARBA00022806"/>
    </source>
</evidence>
<dbReference type="InterPro" id="IPR041500">
    <property type="entry name" value="RecC_C"/>
</dbReference>
<evidence type="ECO:0000256" key="3">
    <source>
        <dbReference type="ARBA" id="ARBA00022763"/>
    </source>
</evidence>
<dbReference type="InterPro" id="IPR006697">
    <property type="entry name" value="RecC"/>
</dbReference>
<dbReference type="SUPFAM" id="SSF52980">
    <property type="entry name" value="Restriction endonuclease-like"/>
    <property type="match status" value="1"/>
</dbReference>
<dbReference type="Pfam" id="PF04257">
    <property type="entry name" value="Exonuc_V_gamma"/>
    <property type="match status" value="1"/>
</dbReference>
<dbReference type="RefSeq" id="WP_086742267.1">
    <property type="nucleotide sequence ID" value="NZ_MWPV01000001.1"/>
</dbReference>
<evidence type="ECO:0000256" key="10">
    <source>
        <dbReference type="HAMAP-Rule" id="MF_01486"/>
    </source>
</evidence>
<dbReference type="NCBIfam" id="TIGR01450">
    <property type="entry name" value="recC"/>
    <property type="match status" value="1"/>
</dbReference>
<keyword evidence="3 10" id="KW-0227">DNA damage</keyword>
<name>A0A244CUH3_PSEDV</name>
<keyword evidence="4 10" id="KW-0378">Hydrolase</keyword>
<dbReference type="HAMAP" id="MF_01486">
    <property type="entry name" value="RecC"/>
    <property type="match status" value="1"/>
</dbReference>
<dbReference type="EMBL" id="MWPV01000001">
    <property type="protein sequence ID" value="OUL58889.1"/>
    <property type="molecule type" value="Genomic_DNA"/>
</dbReference>
<dbReference type="GO" id="GO:0000724">
    <property type="term" value="P:double-strand break repair via homologous recombination"/>
    <property type="evidence" value="ECO:0007669"/>
    <property type="project" value="UniProtKB-UniRule"/>
</dbReference>
<dbReference type="GO" id="GO:0003677">
    <property type="term" value="F:DNA binding"/>
    <property type="evidence" value="ECO:0007669"/>
    <property type="project" value="UniProtKB-UniRule"/>
</dbReference>
<comment type="caution">
    <text evidence="12">The sequence shown here is derived from an EMBL/GenBank/DDBJ whole genome shotgun (WGS) entry which is preliminary data.</text>
</comment>
<dbReference type="AlphaFoldDB" id="A0A244CUH3"/>
<evidence type="ECO:0000256" key="9">
    <source>
        <dbReference type="ARBA" id="ARBA00023204"/>
    </source>
</evidence>
<keyword evidence="6 10" id="KW-0269">Exonuclease</keyword>
<dbReference type="Gene3D" id="1.10.10.160">
    <property type="match status" value="1"/>
</dbReference>
<evidence type="ECO:0000256" key="4">
    <source>
        <dbReference type="ARBA" id="ARBA00022801"/>
    </source>
</evidence>
<dbReference type="OrthoDB" id="9762834at2"/>
<dbReference type="GO" id="GO:0009338">
    <property type="term" value="C:exodeoxyribonuclease V complex"/>
    <property type="evidence" value="ECO:0007669"/>
    <property type="project" value="InterPro"/>
</dbReference>
<keyword evidence="2 10" id="KW-0547">Nucleotide-binding</keyword>
<dbReference type="GO" id="GO:0003678">
    <property type="term" value="F:DNA helicase activity"/>
    <property type="evidence" value="ECO:0007669"/>
    <property type="project" value="UniProtKB-UniRule"/>
</dbReference>
<evidence type="ECO:0000313" key="13">
    <source>
        <dbReference type="Proteomes" id="UP000194841"/>
    </source>
</evidence>
<keyword evidence="13" id="KW-1185">Reference proteome</keyword>
<keyword evidence="9 10" id="KW-0234">DNA repair</keyword>
<evidence type="ECO:0000256" key="2">
    <source>
        <dbReference type="ARBA" id="ARBA00022741"/>
    </source>
</evidence>
<comment type="function">
    <text evidence="10">A helicase/nuclease that prepares dsDNA breaks (DSB) for recombinational DNA repair. Binds to DSBs and unwinds DNA via a highly rapid and processive ATP-dependent bidirectional helicase activity. Unwinds dsDNA until it encounters a Chi (crossover hotspot instigator) sequence from the 3' direction. Cuts ssDNA a few nucleotides 3' to the Chi site. The properties and activities of the enzyme are changed at Chi. The Chi-altered holoenzyme produces a long 3'-ssDNA overhang and facilitates RecA-binding to the ssDNA for homologous DNA recombination and repair. Holoenzyme degrades any linearized DNA that is unable to undergo homologous recombination. In the holoenzyme this subunit recognizes the wild-type Chi sequence, and when added to isolated RecB increases its ATP-dependent helicase processivity.</text>
</comment>
<dbReference type="Gene3D" id="1.10.10.990">
    <property type="match status" value="1"/>
</dbReference>
<keyword evidence="5 10" id="KW-0347">Helicase</keyword>
<comment type="miscellaneous">
    <text evidence="10">In the RecBCD complex, RecB has a slow 3'-5' helicase, an exonuclease activity and loads RecA onto ssDNA, RecD has a fast 5'-3' helicase activity, while RecC stimulates the ATPase and processivity of the RecB helicase and contributes to recognition of the Chi site.</text>
</comment>
<dbReference type="PIRSF" id="PIRSF000980">
    <property type="entry name" value="RecC"/>
    <property type="match status" value="1"/>
</dbReference>
<evidence type="ECO:0000256" key="6">
    <source>
        <dbReference type="ARBA" id="ARBA00022839"/>
    </source>
</evidence>
<organism evidence="12 13">
    <name type="scientific">Pseudoalteromonas ulvae</name>
    <dbReference type="NCBI Taxonomy" id="107327"/>
    <lineage>
        <taxon>Bacteria</taxon>
        <taxon>Pseudomonadati</taxon>
        <taxon>Pseudomonadota</taxon>
        <taxon>Gammaproteobacteria</taxon>
        <taxon>Alteromonadales</taxon>
        <taxon>Pseudoalteromonadaceae</taxon>
        <taxon>Pseudoalteromonas</taxon>
    </lineage>
</organism>
<comment type="similarity">
    <text evidence="10">Belongs to the RecC family.</text>
</comment>
<gene>
    <name evidence="10" type="primary">recC</name>
    <name evidence="12" type="ORF">B1199_00985</name>
</gene>
<reference evidence="12 13" key="1">
    <citation type="submission" date="2017-02" db="EMBL/GenBank/DDBJ databases">
        <title>Pseudoalteromonas ulvae TC14 Genome.</title>
        <authorList>
            <person name="Molmeret M."/>
        </authorList>
    </citation>
    <scope>NUCLEOTIDE SEQUENCE [LARGE SCALE GENOMIC DNA]</scope>
    <source>
        <strain evidence="12">TC14</strain>
    </source>
</reference>
<proteinExistence type="inferred from homology"/>
<evidence type="ECO:0000256" key="8">
    <source>
        <dbReference type="ARBA" id="ARBA00023125"/>
    </source>
</evidence>
<dbReference type="PANTHER" id="PTHR30591">
    <property type="entry name" value="RECBCD ENZYME SUBUNIT RECC"/>
    <property type="match status" value="1"/>
</dbReference>
<dbReference type="PANTHER" id="PTHR30591:SF1">
    <property type="entry name" value="RECBCD ENZYME SUBUNIT RECC"/>
    <property type="match status" value="1"/>
</dbReference>
<dbReference type="Gene3D" id="3.40.50.10930">
    <property type="match status" value="1"/>
</dbReference>
<keyword evidence="1 10" id="KW-0540">Nuclease</keyword>
<dbReference type="GO" id="GO:0008854">
    <property type="term" value="F:exodeoxyribonuclease V activity"/>
    <property type="evidence" value="ECO:0007669"/>
    <property type="project" value="InterPro"/>
</dbReference>
<keyword evidence="7 10" id="KW-0067">ATP-binding</keyword>